<keyword evidence="2" id="KW-0547">Nucleotide-binding</keyword>
<evidence type="ECO:0000256" key="2">
    <source>
        <dbReference type="ARBA" id="ARBA00022741"/>
    </source>
</evidence>
<dbReference type="InterPro" id="IPR052705">
    <property type="entry name" value="Gliding_Motility_GTPase"/>
</dbReference>
<dbReference type="CDD" id="cd00882">
    <property type="entry name" value="Ras_like_GTPase"/>
    <property type="match status" value="1"/>
</dbReference>
<sequence>MKILVLGPFAVGKTTFVGAVSEIKPTSTEERLTRAGETVDTLRGLTDKTTTTVALDFGRLTLTDDIVLYLFGGPGQPRFSFMIDELMCGALGGVVLVDTARFTESWDAMERLEEAGLPYVVAVNTFAASPHYGEAELRQALDLHPSTPLVMCDVRHRESAKQPLIALVSHLLSRPSLEPAS</sequence>
<evidence type="ECO:0000256" key="3">
    <source>
        <dbReference type="ARBA" id="ARBA00022801"/>
    </source>
</evidence>
<organism evidence="5 6">
    <name type="scientific">Streptomyces candidus</name>
    <dbReference type="NCBI Taxonomy" id="67283"/>
    <lineage>
        <taxon>Bacteria</taxon>
        <taxon>Bacillati</taxon>
        <taxon>Actinomycetota</taxon>
        <taxon>Actinomycetes</taxon>
        <taxon>Kitasatosporales</taxon>
        <taxon>Streptomycetaceae</taxon>
        <taxon>Streptomyces</taxon>
    </lineage>
</organism>
<evidence type="ECO:0000256" key="1">
    <source>
        <dbReference type="ARBA" id="ARBA00005290"/>
    </source>
</evidence>
<dbReference type="Pfam" id="PF03029">
    <property type="entry name" value="ATP_bind_1"/>
    <property type="match status" value="1"/>
</dbReference>
<dbReference type="PANTHER" id="PTHR42708">
    <property type="entry name" value="ATP/GTP-BINDING PROTEIN-RELATED"/>
    <property type="match status" value="1"/>
</dbReference>
<dbReference type="InterPro" id="IPR004130">
    <property type="entry name" value="Gpn"/>
</dbReference>
<evidence type="ECO:0000313" key="5">
    <source>
        <dbReference type="EMBL" id="MBB6439670.1"/>
    </source>
</evidence>
<keyword evidence="6" id="KW-1185">Reference proteome</keyword>
<proteinExistence type="inferred from homology"/>
<dbReference type="EMBL" id="JACHEM010000026">
    <property type="protein sequence ID" value="MBB6439670.1"/>
    <property type="molecule type" value="Genomic_DNA"/>
</dbReference>
<dbReference type="Gene3D" id="3.40.50.300">
    <property type="entry name" value="P-loop containing nucleotide triphosphate hydrolases"/>
    <property type="match status" value="1"/>
</dbReference>
<name>A0A7X0HLF9_9ACTN</name>
<dbReference type="AlphaFoldDB" id="A0A7X0HLF9"/>
<accession>A0A7X0HLF9</accession>
<evidence type="ECO:0008006" key="7">
    <source>
        <dbReference type="Google" id="ProtNLM"/>
    </source>
</evidence>
<dbReference type="GO" id="GO:0016787">
    <property type="term" value="F:hydrolase activity"/>
    <property type="evidence" value="ECO:0007669"/>
    <property type="project" value="UniProtKB-KW"/>
</dbReference>
<dbReference type="PANTHER" id="PTHR42708:SF1">
    <property type="entry name" value="GLIDING MOTILITY PROTEIN MGLA"/>
    <property type="match status" value="1"/>
</dbReference>
<comment type="similarity">
    <text evidence="1">Belongs to the GPN-loop GTPase family.</text>
</comment>
<dbReference type="GO" id="GO:0005525">
    <property type="term" value="F:GTP binding"/>
    <property type="evidence" value="ECO:0007669"/>
    <property type="project" value="UniProtKB-KW"/>
</dbReference>
<comment type="caution">
    <text evidence="5">The sequence shown here is derived from an EMBL/GenBank/DDBJ whole genome shotgun (WGS) entry which is preliminary data.</text>
</comment>
<dbReference type="InterPro" id="IPR027417">
    <property type="entry name" value="P-loop_NTPase"/>
</dbReference>
<gene>
    <name evidence="5" type="ORF">HNQ79_006182</name>
</gene>
<dbReference type="SUPFAM" id="SSF52540">
    <property type="entry name" value="P-loop containing nucleoside triphosphate hydrolases"/>
    <property type="match status" value="1"/>
</dbReference>
<keyword evidence="3" id="KW-0378">Hydrolase</keyword>
<dbReference type="Proteomes" id="UP000540423">
    <property type="component" value="Unassembled WGS sequence"/>
</dbReference>
<evidence type="ECO:0000313" key="6">
    <source>
        <dbReference type="Proteomes" id="UP000540423"/>
    </source>
</evidence>
<keyword evidence="4" id="KW-0342">GTP-binding</keyword>
<evidence type="ECO:0000256" key="4">
    <source>
        <dbReference type="ARBA" id="ARBA00023134"/>
    </source>
</evidence>
<protein>
    <recommendedName>
        <fullName evidence="7">ATP/GTP-binding protein</fullName>
    </recommendedName>
</protein>
<reference evidence="5 6" key="1">
    <citation type="submission" date="2020-08" db="EMBL/GenBank/DDBJ databases">
        <title>Genomic Encyclopedia of Type Strains, Phase IV (KMG-IV): sequencing the most valuable type-strain genomes for metagenomic binning, comparative biology and taxonomic classification.</title>
        <authorList>
            <person name="Goeker M."/>
        </authorList>
    </citation>
    <scope>NUCLEOTIDE SEQUENCE [LARGE SCALE GENOMIC DNA]</scope>
    <source>
        <strain evidence="5 6">DSM 40141</strain>
    </source>
</reference>